<name>A0A1Q3E7P2_LENED</name>
<reference evidence="1 2" key="2">
    <citation type="submission" date="2017-02" db="EMBL/GenBank/DDBJ databases">
        <title>A genome survey and senescence transcriptome analysis in Lentinula edodes.</title>
        <authorList>
            <person name="Sakamoto Y."/>
            <person name="Nakade K."/>
            <person name="Sato S."/>
            <person name="Yoshida Y."/>
            <person name="Miyazaki K."/>
            <person name="Natsume S."/>
            <person name="Konno N."/>
        </authorList>
    </citation>
    <scope>NUCLEOTIDE SEQUENCE [LARGE SCALE GENOMIC DNA]</scope>
    <source>
        <strain evidence="1 2">NBRC 111202</strain>
    </source>
</reference>
<dbReference type="Proteomes" id="UP000188533">
    <property type="component" value="Unassembled WGS sequence"/>
</dbReference>
<comment type="caution">
    <text evidence="1">The sequence shown here is derived from an EMBL/GenBank/DDBJ whole genome shotgun (WGS) entry which is preliminary data.</text>
</comment>
<sequence>MGNMHQIYSFSSFDLRFRSGLENIIIKILSISQARARSSDGFTVIRGLYTNPAHIIKDCMELRRLTDLQYLCLDFGKEGLQTQHPVCQRLFPNFASSKLSDLAIDMIPRIDRTLLSFISTTFPCLKTLKLSVTGRLTVDRECICWCCFEDVLECCMHSPIPDSYGDADLLAESYAAALQPLHQLTKLQLGIFLSDEGMIYEHIAHPAEDNEANYIATSPYNCAICDVFRQEVRAKEEFASGIVFQNLPNLCQIKWSTFFDRPNPEDELESSARRPESFRSGWALFERRNGRVIRL</sequence>
<organism evidence="1 2">
    <name type="scientific">Lentinula edodes</name>
    <name type="common">Shiitake mushroom</name>
    <name type="synonym">Lentinus edodes</name>
    <dbReference type="NCBI Taxonomy" id="5353"/>
    <lineage>
        <taxon>Eukaryota</taxon>
        <taxon>Fungi</taxon>
        <taxon>Dikarya</taxon>
        <taxon>Basidiomycota</taxon>
        <taxon>Agaricomycotina</taxon>
        <taxon>Agaricomycetes</taxon>
        <taxon>Agaricomycetidae</taxon>
        <taxon>Agaricales</taxon>
        <taxon>Marasmiineae</taxon>
        <taxon>Omphalotaceae</taxon>
        <taxon>Lentinula</taxon>
    </lineage>
</organism>
<dbReference type="AlphaFoldDB" id="A0A1Q3E7P2"/>
<keyword evidence="2" id="KW-1185">Reference proteome</keyword>
<protein>
    <submittedName>
        <fullName evidence="1">Uncharacterized protein</fullName>
    </submittedName>
</protein>
<evidence type="ECO:0000313" key="1">
    <source>
        <dbReference type="EMBL" id="GAW03242.1"/>
    </source>
</evidence>
<proteinExistence type="predicted"/>
<evidence type="ECO:0000313" key="2">
    <source>
        <dbReference type="Proteomes" id="UP000188533"/>
    </source>
</evidence>
<reference evidence="1 2" key="1">
    <citation type="submission" date="2016-08" db="EMBL/GenBank/DDBJ databases">
        <authorList>
            <consortium name="Lentinula edodes genome sequencing consortium"/>
            <person name="Sakamoto Y."/>
            <person name="Nakade K."/>
            <person name="Sato S."/>
            <person name="Yoshida Y."/>
            <person name="Miyazaki K."/>
            <person name="Natsume S."/>
            <person name="Konno N."/>
        </authorList>
    </citation>
    <scope>NUCLEOTIDE SEQUENCE [LARGE SCALE GENOMIC DNA]</scope>
    <source>
        <strain evidence="1 2">NBRC 111202</strain>
    </source>
</reference>
<accession>A0A1Q3E7P2</accession>
<dbReference type="EMBL" id="BDGU01000139">
    <property type="protein sequence ID" value="GAW03242.1"/>
    <property type="molecule type" value="Genomic_DNA"/>
</dbReference>
<gene>
    <name evidence="1" type="ORF">LENED_004951</name>
</gene>